<proteinExistence type="predicted"/>
<dbReference type="EMBL" id="JAINDJ010000008">
    <property type="protein sequence ID" value="KAG9440848.1"/>
    <property type="molecule type" value="Genomic_DNA"/>
</dbReference>
<keyword evidence="2" id="KW-1185">Reference proteome</keyword>
<accession>A0AAV7DWZ2</accession>
<protein>
    <submittedName>
        <fullName evidence="1">Uncharacterized protein</fullName>
    </submittedName>
</protein>
<reference evidence="1 2" key="1">
    <citation type="submission" date="2021-07" db="EMBL/GenBank/DDBJ databases">
        <title>The Aristolochia fimbriata genome: insights into angiosperm evolution, floral development and chemical biosynthesis.</title>
        <authorList>
            <person name="Jiao Y."/>
        </authorList>
    </citation>
    <scope>NUCLEOTIDE SEQUENCE [LARGE SCALE GENOMIC DNA]</scope>
    <source>
        <strain evidence="1">IBCAS-2021</strain>
        <tissue evidence="1">Leaf</tissue>
    </source>
</reference>
<organism evidence="1 2">
    <name type="scientific">Aristolochia fimbriata</name>
    <name type="common">White veined hardy Dutchman's pipe vine</name>
    <dbReference type="NCBI Taxonomy" id="158543"/>
    <lineage>
        <taxon>Eukaryota</taxon>
        <taxon>Viridiplantae</taxon>
        <taxon>Streptophyta</taxon>
        <taxon>Embryophyta</taxon>
        <taxon>Tracheophyta</taxon>
        <taxon>Spermatophyta</taxon>
        <taxon>Magnoliopsida</taxon>
        <taxon>Magnoliidae</taxon>
        <taxon>Piperales</taxon>
        <taxon>Aristolochiaceae</taxon>
        <taxon>Aristolochia</taxon>
    </lineage>
</organism>
<dbReference type="Proteomes" id="UP000825729">
    <property type="component" value="Unassembled WGS sequence"/>
</dbReference>
<evidence type="ECO:0000313" key="2">
    <source>
        <dbReference type="Proteomes" id="UP000825729"/>
    </source>
</evidence>
<name>A0AAV7DWZ2_ARIFI</name>
<evidence type="ECO:0000313" key="1">
    <source>
        <dbReference type="EMBL" id="KAG9440848.1"/>
    </source>
</evidence>
<comment type="caution">
    <text evidence="1">The sequence shown here is derived from an EMBL/GenBank/DDBJ whole genome shotgun (WGS) entry which is preliminary data.</text>
</comment>
<gene>
    <name evidence="1" type="ORF">H6P81_021013</name>
</gene>
<dbReference type="AlphaFoldDB" id="A0AAV7DWZ2"/>
<sequence length="66" mass="7450">MHVTPLNRQSGSSSQIDCQQLNNIEYLTQGINNKDLYLEAPCSTSLWNREHAPDPSLPVNCHRNTV</sequence>